<dbReference type="AlphaFoldDB" id="A0A1Y5IHJ2"/>
<evidence type="ECO:0000313" key="3">
    <source>
        <dbReference type="EMBL" id="OUS48117.1"/>
    </source>
</evidence>
<dbReference type="GO" id="GO:0016791">
    <property type="term" value="F:phosphatase activity"/>
    <property type="evidence" value="ECO:0007669"/>
    <property type="project" value="TreeGrafter"/>
</dbReference>
<dbReference type="EMBL" id="KZ155776">
    <property type="protein sequence ID" value="OUS48117.1"/>
    <property type="molecule type" value="Genomic_DNA"/>
</dbReference>
<organism evidence="3">
    <name type="scientific">Ostreococcus tauri</name>
    <name type="common">Marine green alga</name>
    <dbReference type="NCBI Taxonomy" id="70448"/>
    <lineage>
        <taxon>Eukaryota</taxon>
        <taxon>Viridiplantae</taxon>
        <taxon>Chlorophyta</taxon>
        <taxon>Mamiellophyceae</taxon>
        <taxon>Mamiellales</taxon>
        <taxon>Bathycoccaceae</taxon>
        <taxon>Ostreococcus</taxon>
    </lineage>
</organism>
<feature type="region of interest" description="Disordered" evidence="2">
    <location>
        <begin position="286"/>
        <end position="308"/>
    </location>
</feature>
<comment type="similarity">
    <text evidence="1">Belongs to the phosphoglycerate mutase family.</text>
</comment>
<dbReference type="SUPFAM" id="SSF53254">
    <property type="entry name" value="Phosphoglycerate mutase-like"/>
    <property type="match status" value="1"/>
</dbReference>
<sequence length="308" mass="35540">MGWVRTPPSESARDVAVVPLGATKTVYLIRHAEGFHNEGASSGAREEFTFILSRRGTEYGNEAYADARLTRRGWGQCEHFRRTMERREAMGKMLERCELVVVSPLTRAMETCAGMFGTADGEGEVLMAPTRAVEMKSCERPAMRRDERMCRKKKFLALEMVREQIGGNPCDRRRTIDEYRTEFPGIDFSLVEENEDVLWKPGKENREPENVLRQRCRQFLNWCFDREETDIIVVTHSAFMCNLMVEYCLGGHQPCEVVKEHLYPWPKNCECRPLVIVDTRRASPSKHPFYHAGGDPEPEEYELAPHEE</sequence>
<gene>
    <name evidence="3" type="ORF">BE221DRAFT_110400</name>
</gene>
<dbReference type="InterPro" id="IPR029033">
    <property type="entry name" value="His_PPase_superfam"/>
</dbReference>
<dbReference type="Gene3D" id="3.40.50.1240">
    <property type="entry name" value="Phosphoglycerate mutase-like"/>
    <property type="match status" value="1"/>
</dbReference>
<dbReference type="SMART" id="SM00855">
    <property type="entry name" value="PGAM"/>
    <property type="match status" value="1"/>
</dbReference>
<reference evidence="3" key="1">
    <citation type="submission" date="2017-04" db="EMBL/GenBank/DDBJ databases">
        <title>Population genomics of picophytoplankton unveils novel chromosome hypervariability.</title>
        <authorList>
            <consortium name="DOE Joint Genome Institute"/>
            <person name="Blanc-Mathieu R."/>
            <person name="Krasovec M."/>
            <person name="Hebrard M."/>
            <person name="Yau S."/>
            <person name="Desgranges E."/>
            <person name="Martin J."/>
            <person name="Schackwitz W."/>
            <person name="Kuo A."/>
            <person name="Salin G."/>
            <person name="Donnadieu C."/>
            <person name="Desdevises Y."/>
            <person name="Sanchez-Ferandin S."/>
            <person name="Moreau H."/>
            <person name="Rivals E."/>
            <person name="Grigoriev I.V."/>
            <person name="Grimsley N."/>
            <person name="Eyre-Walker A."/>
            <person name="Piganeau G."/>
        </authorList>
    </citation>
    <scope>NUCLEOTIDE SEQUENCE [LARGE SCALE GENOMIC DNA]</scope>
    <source>
        <strain evidence="3">RCC 1115</strain>
    </source>
</reference>
<name>A0A1Y5IHJ2_OSTTA</name>
<proteinExistence type="inferred from homology"/>
<evidence type="ECO:0000256" key="2">
    <source>
        <dbReference type="SAM" id="MobiDB-lite"/>
    </source>
</evidence>
<dbReference type="InterPro" id="IPR013078">
    <property type="entry name" value="His_Pase_superF_clade-1"/>
</dbReference>
<dbReference type="Proteomes" id="UP000195557">
    <property type="component" value="Unassembled WGS sequence"/>
</dbReference>
<dbReference type="InterPro" id="IPR050275">
    <property type="entry name" value="PGM_Phosphatase"/>
</dbReference>
<dbReference type="GO" id="GO:0005737">
    <property type="term" value="C:cytoplasm"/>
    <property type="evidence" value="ECO:0007669"/>
    <property type="project" value="TreeGrafter"/>
</dbReference>
<dbReference type="PANTHER" id="PTHR48100">
    <property type="entry name" value="BROAD-SPECIFICITY PHOSPHATASE YOR283W-RELATED"/>
    <property type="match status" value="1"/>
</dbReference>
<evidence type="ECO:0000256" key="1">
    <source>
        <dbReference type="ARBA" id="ARBA00038362"/>
    </source>
</evidence>
<dbReference type="eggNOG" id="KOG4754">
    <property type="taxonomic scope" value="Eukaryota"/>
</dbReference>
<dbReference type="PANTHER" id="PTHR48100:SF1">
    <property type="entry name" value="HISTIDINE PHOSPHATASE FAMILY PROTEIN-RELATED"/>
    <property type="match status" value="1"/>
</dbReference>
<accession>A0A1Y5IHJ2</accession>
<protein>
    <submittedName>
        <fullName evidence="3">Histidine phosphatase superfamily</fullName>
    </submittedName>
</protein>